<dbReference type="PANTHER" id="PTHR22870:SF441">
    <property type="entry name" value="REGULATOR OF CHROMOSOME CONDENSATION"/>
    <property type="match status" value="1"/>
</dbReference>
<feature type="repeat" description="RCC1" evidence="2">
    <location>
        <begin position="214"/>
        <end position="280"/>
    </location>
</feature>
<evidence type="ECO:0000256" key="1">
    <source>
        <dbReference type="ARBA" id="ARBA00022737"/>
    </source>
</evidence>
<feature type="repeat" description="RCC1" evidence="2">
    <location>
        <begin position="383"/>
        <end position="436"/>
    </location>
</feature>
<dbReference type="InterPro" id="IPR051210">
    <property type="entry name" value="Ub_ligase/GEF_domain"/>
</dbReference>
<evidence type="ECO:0000313" key="4">
    <source>
        <dbReference type="EMBL" id="EKF29090.1"/>
    </source>
</evidence>
<evidence type="ECO:0008006" key="6">
    <source>
        <dbReference type="Google" id="ProtNLM"/>
    </source>
</evidence>
<proteinExistence type="predicted"/>
<dbReference type="PROSITE" id="PS50012">
    <property type="entry name" value="RCC1_3"/>
    <property type="match status" value="4"/>
</dbReference>
<keyword evidence="1" id="KW-0677">Repeat</keyword>
<evidence type="ECO:0000256" key="3">
    <source>
        <dbReference type="SAM" id="MobiDB-lite"/>
    </source>
</evidence>
<name>K2MPW3_TRYCR</name>
<feature type="repeat" description="RCC1" evidence="2">
    <location>
        <begin position="280"/>
        <end position="334"/>
    </location>
</feature>
<feature type="compositionally biased region" description="Basic and acidic residues" evidence="3">
    <location>
        <begin position="568"/>
        <end position="594"/>
    </location>
</feature>
<feature type="repeat" description="RCC1" evidence="2">
    <location>
        <begin position="108"/>
        <end position="165"/>
    </location>
</feature>
<evidence type="ECO:0000313" key="5">
    <source>
        <dbReference type="Proteomes" id="UP000007350"/>
    </source>
</evidence>
<dbReference type="AlphaFoldDB" id="K2MPW3"/>
<gene>
    <name evidence="4" type="ORF">MOQ_007141</name>
</gene>
<organism evidence="4 5">
    <name type="scientific">Trypanosoma cruzi marinkellei</name>
    <dbReference type="NCBI Taxonomy" id="85056"/>
    <lineage>
        <taxon>Eukaryota</taxon>
        <taxon>Discoba</taxon>
        <taxon>Euglenozoa</taxon>
        <taxon>Kinetoplastea</taxon>
        <taxon>Metakinetoplastina</taxon>
        <taxon>Trypanosomatida</taxon>
        <taxon>Trypanosomatidae</taxon>
        <taxon>Trypanosoma</taxon>
        <taxon>Schizotrypanum</taxon>
    </lineage>
</organism>
<evidence type="ECO:0000256" key="2">
    <source>
        <dbReference type="PROSITE-ProRule" id="PRU00235"/>
    </source>
</evidence>
<dbReference type="Pfam" id="PF13540">
    <property type="entry name" value="RCC1_2"/>
    <property type="match status" value="1"/>
</dbReference>
<dbReference type="Pfam" id="PF00415">
    <property type="entry name" value="RCC1"/>
    <property type="match status" value="2"/>
</dbReference>
<comment type="caution">
    <text evidence="4">The sequence shown here is derived from an EMBL/GenBank/DDBJ whole genome shotgun (WGS) entry which is preliminary data.</text>
</comment>
<reference evidence="4 5" key="1">
    <citation type="journal article" date="2012" name="BMC Genomics">
        <title>Comparative genomic analysis of human infective Trypanosoma cruzi lineages with the bat-restricted subspecies T. cruzi marinkellei.</title>
        <authorList>
            <person name="Franzen O."/>
            <person name="Talavera-Lopez C."/>
            <person name="Ochaya S."/>
            <person name="Butler C.E."/>
            <person name="Messenger L.A."/>
            <person name="Lewis M.D."/>
            <person name="Llewellyn M.S."/>
            <person name="Marinkelle C.J."/>
            <person name="Tyler K.M."/>
            <person name="Miles M.A."/>
            <person name="Andersson B."/>
        </authorList>
    </citation>
    <scope>NUCLEOTIDE SEQUENCE [LARGE SCALE GENOMIC DNA]</scope>
    <source>
        <strain evidence="4 5">B7</strain>
    </source>
</reference>
<dbReference type="PANTHER" id="PTHR22870">
    <property type="entry name" value="REGULATOR OF CHROMOSOME CONDENSATION"/>
    <property type="match status" value="1"/>
</dbReference>
<feature type="region of interest" description="Disordered" evidence="3">
    <location>
        <begin position="560"/>
        <end position="604"/>
    </location>
</feature>
<dbReference type="EMBL" id="AHKC01014114">
    <property type="protein sequence ID" value="EKF29090.1"/>
    <property type="molecule type" value="Genomic_DNA"/>
</dbReference>
<dbReference type="InterPro" id="IPR009091">
    <property type="entry name" value="RCC1/BLIP-II"/>
</dbReference>
<dbReference type="Proteomes" id="UP000007350">
    <property type="component" value="Unassembled WGS sequence"/>
</dbReference>
<dbReference type="Gene3D" id="2.130.10.30">
    <property type="entry name" value="Regulator of chromosome condensation 1/beta-lactamase-inhibitor protein II"/>
    <property type="match status" value="2"/>
</dbReference>
<sequence length="660" mass="72465">MFFWGSYNFQTPNLVEHAERPPLRYPLYVPPTPAMVGDGGSHVHKVHEADDADGERLRLIDARRVVVKLLACGQRHLVAVLASVEHSYDVATGAAMPSLVVSCAQDNMNWFVYGMGSNHSGQLGHRVPEYTTTLTKLYFEELLSAGNTVTGLACGNKHTLICTSAGTVFAAGDNSCDQLGVTAKVSGFAPVVGLAHIKAVYAAGNANFALSNKGQLYSWGEAQYGHLCHGDDGTRMDARTLQTVKTNVKIPALVQWFVRHHVVIVEVAAARGHVVCRSSDEVYTCGEGYYGKLGQGGLTPSFIPQRVRFPERSYPERLCGIAAGDDHTLVLRESSVVGAVVYHFGKMGNGDGQLTPIIISAPATIKRIGAGRGTMSTALTSDGLLYVWGKHSHSKVSNGTNADAKRNDPQMVTALSPFFVTDAIIGGTFVVALANSQREFVERTQTAPEMNTINDRNNCHRHTWDVVVPQDARVRTRDAEVADFTYESAVQAFLAQYLGPKLGPMYVAEMPEAPPLTDHNANAFVRIGAHALTTGQKVRLWMTDVYALGTVVAVLTSTQPENNTDPIVTRKVEEEEDAGKRNEKLPDTDVKTEQQEGTEAAEEKRYGCRLRIEWQRDDWHDEVITLYSDDETLDTHNPNRWQPLWFLPDPENSGDYLLDR</sequence>
<protein>
    <recommendedName>
        <fullName evidence="6">Regulator of chromosome condensation 1-like protein</fullName>
    </recommendedName>
</protein>
<accession>K2MPW3</accession>
<dbReference type="SUPFAM" id="SSF50985">
    <property type="entry name" value="RCC1/BLIP-II"/>
    <property type="match status" value="1"/>
</dbReference>
<keyword evidence="5" id="KW-1185">Reference proteome</keyword>
<dbReference type="InterPro" id="IPR000408">
    <property type="entry name" value="Reg_chr_condens"/>
</dbReference>
<dbReference type="OrthoDB" id="61110at2759"/>